<dbReference type="RefSeq" id="WP_053412439.1">
    <property type="nucleotide sequence ID" value="NZ_CP006841.1"/>
</dbReference>
<evidence type="ECO:0000256" key="1">
    <source>
        <dbReference type="ARBA" id="ARBA00022737"/>
    </source>
</evidence>
<evidence type="ECO:0000259" key="4">
    <source>
        <dbReference type="PROSITE" id="PS50893"/>
    </source>
</evidence>
<gene>
    <name evidence="5" type="ORF">CLAC_08030</name>
</gene>
<dbReference type="SUPFAM" id="SSF52540">
    <property type="entry name" value="P-loop containing nucleoside triphosphate hydrolases"/>
    <property type="match status" value="2"/>
</dbReference>
<evidence type="ECO:0000313" key="5">
    <source>
        <dbReference type="EMBL" id="ALA67672.1"/>
    </source>
</evidence>
<sequence>MSTSPSSFGSAGAQASPTQLVANNLNFDYEGTPVLRNVSLSLSSGDVLGLVGDNGAGKSTLLWLLSGRRKPTHGSVKHVGVRVLGSQELEAPYDSTVQMLIDEALGPSKRRLEALEEAAEGMAAAASDEEATAAEQAYSEIFSDVMAHDDWNAEHNAEIVLDHLGLTGNAPDGAPLTDQLTTEISGGQRARLGLALTLIRSPEILLLDEPTNHLDERGRKLVIDTIHNHPGVVVVATHDRDFLDEVCTVIGDLVPGREGIGMFRGNYSDYDKHKRHERALWEHQWRVEEHERARLEDVVENSAREVSPGREMTDNNKMAYNQKGGRVDRQIARRVRFARQRLTELYEDGVAKPPALLGFDAPLTAPLPTKRAAAGSDEDFHIKLRGVVVPDRIKVGSLTIRPGDKVVITGPNGAGKSTLFKTILGQVSTQAGEVRIGQEATIAMLAQEQDWEDPSKTPQELYDMSPNAKVTLADLGLLSEEDTKRPVGDLSVGQQRRVALALVVANPPQILLLDEPTNHLSVDLIEEVQDAIGSAESTVIVITHDHRMINRLEARHLVVTEGEVSELPKGQKPVEFD</sequence>
<dbReference type="PANTHER" id="PTHR19211:SF14">
    <property type="entry name" value="ATP-BINDING CASSETTE SUB-FAMILY F MEMBER 1"/>
    <property type="match status" value="1"/>
</dbReference>
<dbReference type="PATRIC" id="fig|1408189.4.peg.1610"/>
<dbReference type="CDD" id="cd03221">
    <property type="entry name" value="ABCF_EF-3"/>
    <property type="match status" value="2"/>
</dbReference>
<dbReference type="FunFam" id="3.40.50.300:FF:000011">
    <property type="entry name" value="Putative ABC transporter ATP-binding component"/>
    <property type="match status" value="1"/>
</dbReference>
<dbReference type="PROSITE" id="PS00211">
    <property type="entry name" value="ABC_TRANSPORTER_1"/>
    <property type="match status" value="2"/>
</dbReference>
<dbReference type="GO" id="GO:0005524">
    <property type="term" value="F:ATP binding"/>
    <property type="evidence" value="ECO:0007669"/>
    <property type="project" value="UniProtKB-KW"/>
</dbReference>
<dbReference type="KEGG" id="clw:CLAC_08030"/>
<dbReference type="InterPro" id="IPR003439">
    <property type="entry name" value="ABC_transporter-like_ATP-bd"/>
</dbReference>
<name>A0A0K2H0U7_9CORY</name>
<dbReference type="InterPro" id="IPR003593">
    <property type="entry name" value="AAA+_ATPase"/>
</dbReference>
<reference evidence="5 6" key="1">
    <citation type="submission" date="2013-10" db="EMBL/GenBank/DDBJ databases">
        <title>Complete genome sequence of Corynebacterium lactis DSM 45799(T), isolated from raw cow milk.</title>
        <authorList>
            <person name="Ruckert C."/>
            <person name="Albersmeier A."/>
            <person name="Lipski A."/>
            <person name="Kalinowski J."/>
        </authorList>
    </citation>
    <scope>NUCLEOTIDE SEQUENCE [LARGE SCALE GENOMIC DNA]</scope>
    <source>
        <strain evidence="5 6">RW2-5</strain>
    </source>
</reference>
<dbReference type="InterPro" id="IPR050611">
    <property type="entry name" value="ABCF"/>
</dbReference>
<organism evidence="5 6">
    <name type="scientific">Corynebacterium lactis RW2-5</name>
    <dbReference type="NCBI Taxonomy" id="1408189"/>
    <lineage>
        <taxon>Bacteria</taxon>
        <taxon>Bacillati</taxon>
        <taxon>Actinomycetota</taxon>
        <taxon>Actinomycetes</taxon>
        <taxon>Mycobacteriales</taxon>
        <taxon>Corynebacteriaceae</taxon>
        <taxon>Corynebacterium</taxon>
    </lineage>
</organism>
<dbReference type="SMART" id="SM00382">
    <property type="entry name" value="AAA"/>
    <property type="match status" value="2"/>
</dbReference>
<evidence type="ECO:0000313" key="6">
    <source>
        <dbReference type="Proteomes" id="UP000058446"/>
    </source>
</evidence>
<proteinExistence type="predicted"/>
<dbReference type="PROSITE" id="PS50893">
    <property type="entry name" value="ABC_TRANSPORTER_2"/>
    <property type="match status" value="2"/>
</dbReference>
<keyword evidence="1" id="KW-0677">Repeat</keyword>
<dbReference type="GO" id="GO:0016887">
    <property type="term" value="F:ATP hydrolysis activity"/>
    <property type="evidence" value="ECO:0007669"/>
    <property type="project" value="InterPro"/>
</dbReference>
<feature type="domain" description="ABC transporter" evidence="4">
    <location>
        <begin position="375"/>
        <end position="576"/>
    </location>
</feature>
<dbReference type="EMBL" id="CP006841">
    <property type="protein sequence ID" value="ALA67672.1"/>
    <property type="molecule type" value="Genomic_DNA"/>
</dbReference>
<dbReference type="AlphaFoldDB" id="A0A0K2H0U7"/>
<dbReference type="InterPro" id="IPR027417">
    <property type="entry name" value="P-loop_NTPase"/>
</dbReference>
<dbReference type="Pfam" id="PF00005">
    <property type="entry name" value="ABC_tran"/>
    <property type="match status" value="2"/>
</dbReference>
<dbReference type="Gene3D" id="3.40.50.300">
    <property type="entry name" value="P-loop containing nucleotide triphosphate hydrolases"/>
    <property type="match status" value="2"/>
</dbReference>
<dbReference type="STRING" id="1408189.CLAC_08030"/>
<dbReference type="OrthoDB" id="3239744at2"/>
<keyword evidence="3 5" id="KW-0067">ATP-binding</keyword>
<feature type="domain" description="ABC transporter" evidence="4">
    <location>
        <begin position="20"/>
        <end position="283"/>
    </location>
</feature>
<evidence type="ECO:0000256" key="2">
    <source>
        <dbReference type="ARBA" id="ARBA00022741"/>
    </source>
</evidence>
<keyword evidence="6" id="KW-1185">Reference proteome</keyword>
<keyword evidence="2" id="KW-0547">Nucleotide-binding</keyword>
<dbReference type="PANTHER" id="PTHR19211">
    <property type="entry name" value="ATP-BINDING TRANSPORT PROTEIN-RELATED"/>
    <property type="match status" value="1"/>
</dbReference>
<protein>
    <submittedName>
        <fullName evidence="5">Antibiotic ABC transporter ATP-binding protein</fullName>
    </submittedName>
</protein>
<dbReference type="Proteomes" id="UP000058446">
    <property type="component" value="Chromosome"/>
</dbReference>
<dbReference type="InterPro" id="IPR017871">
    <property type="entry name" value="ABC_transporter-like_CS"/>
</dbReference>
<evidence type="ECO:0000256" key="3">
    <source>
        <dbReference type="ARBA" id="ARBA00022840"/>
    </source>
</evidence>
<accession>A0A0K2H0U7</accession>